<reference evidence="1" key="1">
    <citation type="submission" date="2025-08" db="UniProtKB">
        <authorList>
            <consortium name="Ensembl"/>
        </authorList>
    </citation>
    <scope>IDENTIFICATION</scope>
</reference>
<name>A0A8C9FAD4_PAVCR</name>
<proteinExistence type="predicted"/>
<accession>A0A8C9FAD4</accession>
<sequence>MTTGFVNGGGLGKHRYARWNREDSGEDYGREECCGGDEEGRQQRLTPFEKLMQDMSHNEKVVKELTLGKRIGFYRVRGEIGSGNFSQVKLGIHSLTKGRHCCVGHLLRGCRLMGAELPRQPS</sequence>
<evidence type="ECO:0000313" key="1">
    <source>
        <dbReference type="Ensembl" id="ENSPSTP00000011832.1"/>
    </source>
</evidence>
<dbReference type="AlphaFoldDB" id="A0A8C9FAD4"/>
<keyword evidence="2" id="KW-1185">Reference proteome</keyword>
<organism evidence="1 2">
    <name type="scientific">Pavo cristatus</name>
    <name type="common">Indian peafowl</name>
    <name type="synonym">Blue peafowl</name>
    <dbReference type="NCBI Taxonomy" id="9049"/>
    <lineage>
        <taxon>Eukaryota</taxon>
        <taxon>Metazoa</taxon>
        <taxon>Chordata</taxon>
        <taxon>Craniata</taxon>
        <taxon>Vertebrata</taxon>
        <taxon>Euteleostomi</taxon>
        <taxon>Archelosauria</taxon>
        <taxon>Archosauria</taxon>
        <taxon>Dinosauria</taxon>
        <taxon>Saurischia</taxon>
        <taxon>Theropoda</taxon>
        <taxon>Coelurosauria</taxon>
        <taxon>Aves</taxon>
        <taxon>Neognathae</taxon>
        <taxon>Galloanserae</taxon>
        <taxon>Galliformes</taxon>
        <taxon>Phasianidae</taxon>
        <taxon>Phasianinae</taxon>
        <taxon>Pavo</taxon>
    </lineage>
</organism>
<protein>
    <recommendedName>
        <fullName evidence="3">NIM1 serine/threonine protein kinase</fullName>
    </recommendedName>
</protein>
<dbReference type="Ensembl" id="ENSPSTT00000012410.1">
    <property type="protein sequence ID" value="ENSPSTP00000011832.1"/>
    <property type="gene ID" value="ENSPSTG00000008324.1"/>
</dbReference>
<evidence type="ECO:0008006" key="3">
    <source>
        <dbReference type="Google" id="ProtNLM"/>
    </source>
</evidence>
<dbReference type="Proteomes" id="UP000694428">
    <property type="component" value="Unplaced"/>
</dbReference>
<evidence type="ECO:0000313" key="2">
    <source>
        <dbReference type="Proteomes" id="UP000694428"/>
    </source>
</evidence>
<reference evidence="1" key="2">
    <citation type="submission" date="2025-09" db="UniProtKB">
        <authorList>
            <consortium name="Ensembl"/>
        </authorList>
    </citation>
    <scope>IDENTIFICATION</scope>
</reference>